<dbReference type="OrthoDB" id="287318at2"/>
<comment type="similarity">
    <text evidence="1">Belongs to the UPF0213 family.</text>
</comment>
<dbReference type="PANTHER" id="PTHR34477">
    <property type="entry name" value="UPF0213 PROTEIN YHBQ"/>
    <property type="match status" value="1"/>
</dbReference>
<dbReference type="SUPFAM" id="SSF82771">
    <property type="entry name" value="GIY-YIG endonuclease"/>
    <property type="match status" value="1"/>
</dbReference>
<keyword evidence="4" id="KW-1185">Reference proteome</keyword>
<dbReference type="CDD" id="cd10448">
    <property type="entry name" value="GIY-YIG_unchar_3"/>
    <property type="match status" value="1"/>
</dbReference>
<dbReference type="KEGG" id="chq:AQ619_16590"/>
<dbReference type="PANTHER" id="PTHR34477:SF5">
    <property type="entry name" value="BSL5627 PROTEIN"/>
    <property type="match status" value="1"/>
</dbReference>
<dbReference type="InterPro" id="IPR035901">
    <property type="entry name" value="GIY-YIG_endonuc_sf"/>
</dbReference>
<accession>A0A0P0P2T6</accession>
<reference evidence="3 4" key="1">
    <citation type="submission" date="2015-10" db="EMBL/GenBank/DDBJ databases">
        <title>Conservation of the essential genome among Caulobacter and Brevundimonas species.</title>
        <authorList>
            <person name="Scott D."/>
            <person name="Ely B."/>
        </authorList>
    </citation>
    <scope>NUCLEOTIDE SEQUENCE [LARGE SCALE GENOMIC DNA]</scope>
    <source>
        <strain evidence="3 4">CB4</strain>
    </source>
</reference>
<evidence type="ECO:0000259" key="2">
    <source>
        <dbReference type="PROSITE" id="PS50164"/>
    </source>
</evidence>
<dbReference type="InterPro" id="IPR000305">
    <property type="entry name" value="GIY-YIG_endonuc"/>
</dbReference>
<dbReference type="STRING" id="69395.AQ619_16590"/>
<dbReference type="InterPro" id="IPR050190">
    <property type="entry name" value="UPF0213_domain"/>
</dbReference>
<dbReference type="PROSITE" id="PS50164">
    <property type="entry name" value="GIY_YIG"/>
    <property type="match status" value="1"/>
</dbReference>
<evidence type="ECO:0000313" key="4">
    <source>
        <dbReference type="Proteomes" id="UP000056905"/>
    </source>
</evidence>
<organism evidence="3 4">
    <name type="scientific">Caulobacter henricii</name>
    <dbReference type="NCBI Taxonomy" id="69395"/>
    <lineage>
        <taxon>Bacteria</taxon>
        <taxon>Pseudomonadati</taxon>
        <taxon>Pseudomonadota</taxon>
        <taxon>Alphaproteobacteria</taxon>
        <taxon>Caulobacterales</taxon>
        <taxon>Caulobacteraceae</taxon>
        <taxon>Caulobacter</taxon>
    </lineage>
</organism>
<dbReference type="EMBL" id="CP013002">
    <property type="protein sequence ID" value="ALL14852.1"/>
    <property type="molecule type" value="Genomic_DNA"/>
</dbReference>
<dbReference type="RefSeq" id="WP_062150240.1">
    <property type="nucleotide sequence ID" value="NZ_CP013002.1"/>
</dbReference>
<name>A0A0P0P2T6_9CAUL</name>
<sequence length="118" mass="14376">MFSQNRSIGTMVPREAWIAVYMMTDRYRGTLYTGVTGQFFTRIVQHREGQLRGFTKKYSLKQLVWYEIHDLMTEAIQRETSIKRWPRQWKINLIERDNPRWDDLYSAVFEWTPVPRRV</sequence>
<dbReference type="Pfam" id="PF01541">
    <property type="entry name" value="GIY-YIG"/>
    <property type="match status" value="1"/>
</dbReference>
<evidence type="ECO:0000313" key="3">
    <source>
        <dbReference type="EMBL" id="ALL14852.1"/>
    </source>
</evidence>
<dbReference type="Gene3D" id="3.40.1440.10">
    <property type="entry name" value="GIY-YIG endonuclease"/>
    <property type="match status" value="1"/>
</dbReference>
<proteinExistence type="inferred from homology"/>
<evidence type="ECO:0000256" key="1">
    <source>
        <dbReference type="ARBA" id="ARBA00007435"/>
    </source>
</evidence>
<dbReference type="Proteomes" id="UP000056905">
    <property type="component" value="Chromosome"/>
</dbReference>
<protein>
    <submittedName>
        <fullName evidence="3">Excinuclease ABC subunit C</fullName>
    </submittedName>
</protein>
<gene>
    <name evidence="3" type="ORF">AQ619_16590</name>
</gene>
<dbReference type="AlphaFoldDB" id="A0A0P0P2T6"/>
<feature type="domain" description="GIY-YIG" evidence="2">
    <location>
        <begin position="16"/>
        <end position="93"/>
    </location>
</feature>